<dbReference type="SUPFAM" id="SSF55785">
    <property type="entry name" value="PYP-like sensor domain (PAS domain)"/>
    <property type="match status" value="2"/>
</dbReference>
<dbReference type="EMBL" id="JACVXA010000009">
    <property type="protein sequence ID" value="MBE3637450.1"/>
    <property type="molecule type" value="Genomic_DNA"/>
</dbReference>
<evidence type="ECO:0000256" key="13">
    <source>
        <dbReference type="ARBA" id="ARBA00022991"/>
    </source>
</evidence>
<keyword evidence="8" id="KW-0808">Transferase</keyword>
<dbReference type="EC" id="2.7.13.3" evidence="2"/>
<dbReference type="Proteomes" id="UP000609121">
    <property type="component" value="Unassembled WGS sequence"/>
</dbReference>
<evidence type="ECO:0000256" key="15">
    <source>
        <dbReference type="ARBA" id="ARBA00023170"/>
    </source>
</evidence>
<dbReference type="PROSITE" id="PS50112">
    <property type="entry name" value="PAS"/>
    <property type="match status" value="1"/>
</dbReference>
<evidence type="ECO:0000313" key="19">
    <source>
        <dbReference type="Proteomes" id="UP000609121"/>
    </source>
</evidence>
<dbReference type="GO" id="GO:0009881">
    <property type="term" value="F:photoreceptor activity"/>
    <property type="evidence" value="ECO:0007669"/>
    <property type="project" value="UniProtKB-KW"/>
</dbReference>
<dbReference type="SMART" id="SM00091">
    <property type="entry name" value="PAS"/>
    <property type="match status" value="2"/>
</dbReference>
<keyword evidence="11" id="KW-0418">Kinase</keyword>
<dbReference type="InterPro" id="IPR013655">
    <property type="entry name" value="PAS_fold_3"/>
</dbReference>
<dbReference type="InterPro" id="IPR000700">
    <property type="entry name" value="PAS-assoc_C"/>
</dbReference>
<comment type="caution">
    <text evidence="18">The sequence shown here is derived from an EMBL/GenBank/DDBJ whole genome shotgun (WGS) entry which is preliminary data.</text>
</comment>
<keyword evidence="5" id="KW-0716">Sensory transduction</keyword>
<keyword evidence="19" id="KW-1185">Reference proteome</keyword>
<evidence type="ECO:0000256" key="8">
    <source>
        <dbReference type="ARBA" id="ARBA00022679"/>
    </source>
</evidence>
<dbReference type="InterPro" id="IPR001610">
    <property type="entry name" value="PAC"/>
</dbReference>
<keyword evidence="4" id="KW-0597">Phosphoprotein</keyword>
<evidence type="ECO:0000256" key="10">
    <source>
        <dbReference type="ARBA" id="ARBA00022741"/>
    </source>
</evidence>
<dbReference type="Pfam" id="PF08448">
    <property type="entry name" value="PAS_4"/>
    <property type="match status" value="1"/>
</dbReference>
<dbReference type="Pfam" id="PF07536">
    <property type="entry name" value="HWE_HK"/>
    <property type="match status" value="1"/>
</dbReference>
<dbReference type="InterPro" id="IPR011102">
    <property type="entry name" value="Sig_transdc_His_kinase_HWE"/>
</dbReference>
<dbReference type="Pfam" id="PF08447">
    <property type="entry name" value="PAS_3"/>
    <property type="match status" value="1"/>
</dbReference>
<dbReference type="GO" id="GO:0005524">
    <property type="term" value="F:ATP binding"/>
    <property type="evidence" value="ECO:0007669"/>
    <property type="project" value="UniProtKB-KW"/>
</dbReference>
<keyword evidence="13" id="KW-0157">Chromophore</keyword>
<dbReference type="PANTHER" id="PTHR41523">
    <property type="entry name" value="TWO-COMPONENT SYSTEM SENSOR PROTEIN"/>
    <property type="match status" value="1"/>
</dbReference>
<evidence type="ECO:0000256" key="7">
    <source>
        <dbReference type="ARBA" id="ARBA00022643"/>
    </source>
</evidence>
<dbReference type="Gene3D" id="3.30.450.20">
    <property type="entry name" value="PAS domain"/>
    <property type="match status" value="3"/>
</dbReference>
<evidence type="ECO:0000256" key="5">
    <source>
        <dbReference type="ARBA" id="ARBA00022606"/>
    </source>
</evidence>
<gene>
    <name evidence="18" type="ORF">ICN82_04440</name>
</gene>
<dbReference type="FunFam" id="3.30.450.20:FF:000099">
    <property type="entry name" value="Sensory box sensor histidine kinase"/>
    <property type="match status" value="1"/>
</dbReference>
<protein>
    <recommendedName>
        <fullName evidence="2">histidine kinase</fullName>
        <ecNumber evidence="2">2.7.13.3</ecNumber>
    </recommendedName>
</protein>
<evidence type="ECO:0000256" key="9">
    <source>
        <dbReference type="ARBA" id="ARBA00022737"/>
    </source>
</evidence>
<dbReference type="InterPro" id="IPR013656">
    <property type="entry name" value="PAS_4"/>
</dbReference>
<evidence type="ECO:0000256" key="2">
    <source>
        <dbReference type="ARBA" id="ARBA00012438"/>
    </source>
</evidence>
<evidence type="ECO:0000256" key="12">
    <source>
        <dbReference type="ARBA" id="ARBA00022840"/>
    </source>
</evidence>
<evidence type="ECO:0000259" key="17">
    <source>
        <dbReference type="PROSITE" id="PS50113"/>
    </source>
</evidence>
<proteinExistence type="predicted"/>
<keyword evidence="10" id="KW-0547">Nucleotide-binding</keyword>
<keyword evidence="9" id="KW-0677">Repeat</keyword>
<organism evidence="18 19">
    <name type="scientific">Mangrovicoccus algicola</name>
    <dbReference type="NCBI Taxonomy" id="2771008"/>
    <lineage>
        <taxon>Bacteria</taxon>
        <taxon>Pseudomonadati</taxon>
        <taxon>Pseudomonadota</taxon>
        <taxon>Alphaproteobacteria</taxon>
        <taxon>Rhodobacterales</taxon>
        <taxon>Paracoccaceae</taxon>
        <taxon>Mangrovicoccus</taxon>
    </lineage>
</organism>
<name>A0A8J6YTM7_9RHOB</name>
<keyword evidence="12" id="KW-0067">ATP-binding</keyword>
<dbReference type="RefSeq" id="WP_193180070.1">
    <property type="nucleotide sequence ID" value="NZ_JACVXA010000009.1"/>
</dbReference>
<evidence type="ECO:0000256" key="11">
    <source>
        <dbReference type="ARBA" id="ARBA00022777"/>
    </source>
</evidence>
<dbReference type="InterPro" id="IPR035965">
    <property type="entry name" value="PAS-like_dom_sf"/>
</dbReference>
<comment type="catalytic activity">
    <reaction evidence="1">
        <text>ATP + protein L-histidine = ADP + protein N-phospho-L-histidine.</text>
        <dbReference type="EC" id="2.7.13.3"/>
    </reaction>
</comment>
<reference evidence="18" key="1">
    <citation type="submission" date="2020-09" db="EMBL/GenBank/DDBJ databases">
        <title>A novel bacterium of genus Mangrovicoccus, isolated from South China Sea.</title>
        <authorList>
            <person name="Huang H."/>
            <person name="Mo K."/>
            <person name="Hu Y."/>
        </authorList>
    </citation>
    <scope>NUCLEOTIDE SEQUENCE</scope>
    <source>
        <strain evidence="18">HB182678</strain>
    </source>
</reference>
<feature type="domain" description="PAS" evidence="16">
    <location>
        <begin position="282"/>
        <end position="352"/>
    </location>
</feature>
<dbReference type="NCBIfam" id="TIGR00229">
    <property type="entry name" value="sensory_box"/>
    <property type="match status" value="1"/>
</dbReference>
<dbReference type="InterPro" id="IPR000014">
    <property type="entry name" value="PAS"/>
</dbReference>
<keyword evidence="3" id="KW-0600">Photoreceptor protein</keyword>
<feature type="domain" description="PAC" evidence="17">
    <location>
        <begin position="355"/>
        <end position="407"/>
    </location>
</feature>
<evidence type="ECO:0000313" key="18">
    <source>
        <dbReference type="EMBL" id="MBE3637450.1"/>
    </source>
</evidence>
<dbReference type="AlphaFoldDB" id="A0A8J6YTM7"/>
<keyword evidence="15" id="KW-0675">Receptor</keyword>
<evidence type="ECO:0000256" key="14">
    <source>
        <dbReference type="ARBA" id="ARBA00023026"/>
    </source>
</evidence>
<dbReference type="Gene3D" id="3.30.565.10">
    <property type="entry name" value="Histidine kinase-like ATPase, C-terminal domain"/>
    <property type="match status" value="1"/>
</dbReference>
<keyword evidence="14" id="KW-0843">Virulence</keyword>
<evidence type="ECO:0000256" key="4">
    <source>
        <dbReference type="ARBA" id="ARBA00022553"/>
    </source>
</evidence>
<evidence type="ECO:0000256" key="3">
    <source>
        <dbReference type="ARBA" id="ARBA00022543"/>
    </source>
</evidence>
<dbReference type="PROSITE" id="PS50113">
    <property type="entry name" value="PAC"/>
    <property type="match status" value="1"/>
</dbReference>
<dbReference type="CDD" id="cd00130">
    <property type="entry name" value="PAS"/>
    <property type="match status" value="1"/>
</dbReference>
<dbReference type="InterPro" id="IPR036890">
    <property type="entry name" value="HATPase_C_sf"/>
</dbReference>
<dbReference type="SMART" id="SM00086">
    <property type="entry name" value="PAC"/>
    <property type="match status" value="2"/>
</dbReference>
<sequence length="605" mass="67081">MGQLIREHDWTSTPLGPPETWPQSLRSALSICLNSSFPTAIYWGPELRLLYNDAWAPIPAERHPWALGRPAAEVWHDIWEVVGPQFARVLETGEGISTYDQMLPMERGGIVQETYWNYSFTAIRGEDNRIAGIFNQGNETTQLVQARLNAAKEVSRLSRMFRQAPGATAILRGPDHVFEIANPAYLELIGREDILGKPVREALPEVVAQGFTELLDQVYSSGETHVGHAAPVALNRGGTIEERHVDFVFQPIFDEAGGRQGIFVQATDVTDTMHALTAARDSEHKYHAIVNSIEQMIWSTRPDGYHDYFNDRWYDFTGVPEGSTDGEAWKGMFHPDDQDRINAVWSDSLATGKSYHIEYRLRHHSGEYRWVIGRAQCVRDESGRIVRWYGTCTDIHALKMAEESRQLLLDELNHRVKNLFTLVSGIVSMTARKSETPAEMAAAVKGRVQALARAHDLIRFSAQGAITSGRVSLGDLADQILAPHLTEDLVGATLCEGPQIQLGERASTSMALILHELATNAAKYGALHQPGGRLSIRWTVSGPNLALTWAEECATPKTVEVSGSGFGSRLIRSTVEGQFMGQINFGSTASGILIQMELELDRLSA</sequence>
<evidence type="ECO:0000256" key="1">
    <source>
        <dbReference type="ARBA" id="ARBA00000085"/>
    </source>
</evidence>
<keyword evidence="7" id="KW-0288">FMN</keyword>
<dbReference type="PANTHER" id="PTHR41523:SF8">
    <property type="entry name" value="ETHYLENE RESPONSE SENSOR PROTEIN"/>
    <property type="match status" value="1"/>
</dbReference>
<dbReference type="SMART" id="SM00911">
    <property type="entry name" value="HWE_HK"/>
    <property type="match status" value="1"/>
</dbReference>
<evidence type="ECO:0000259" key="16">
    <source>
        <dbReference type="PROSITE" id="PS50112"/>
    </source>
</evidence>
<keyword evidence="6" id="KW-0285">Flavoprotein</keyword>
<dbReference type="GO" id="GO:0004673">
    <property type="term" value="F:protein histidine kinase activity"/>
    <property type="evidence" value="ECO:0007669"/>
    <property type="project" value="UniProtKB-EC"/>
</dbReference>
<evidence type="ECO:0000256" key="6">
    <source>
        <dbReference type="ARBA" id="ARBA00022630"/>
    </source>
</evidence>
<accession>A0A8J6YTM7</accession>